<feature type="domain" description="Xaa-Pro dipeptidyl-peptidase-like" evidence="2">
    <location>
        <begin position="64"/>
        <end position="202"/>
    </location>
</feature>
<dbReference type="Pfam" id="PF02129">
    <property type="entry name" value="Peptidase_S15"/>
    <property type="match status" value="1"/>
</dbReference>
<dbReference type="AlphaFoldDB" id="A0A8H6X4Q7"/>
<dbReference type="OrthoDB" id="2498029at2759"/>
<reference evidence="3" key="1">
    <citation type="submission" date="2020-05" db="EMBL/GenBank/DDBJ databases">
        <title>Mycena genomes resolve the evolution of fungal bioluminescence.</title>
        <authorList>
            <person name="Tsai I.J."/>
        </authorList>
    </citation>
    <scope>NUCLEOTIDE SEQUENCE</scope>
    <source>
        <strain evidence="3">160909Yilan</strain>
    </source>
</reference>
<keyword evidence="4" id="KW-1185">Reference proteome</keyword>
<evidence type="ECO:0000256" key="1">
    <source>
        <dbReference type="ARBA" id="ARBA00022801"/>
    </source>
</evidence>
<evidence type="ECO:0000313" key="3">
    <source>
        <dbReference type="EMBL" id="KAF7334313.1"/>
    </source>
</evidence>
<organism evidence="3 4">
    <name type="scientific">Mycena sanguinolenta</name>
    <dbReference type="NCBI Taxonomy" id="230812"/>
    <lineage>
        <taxon>Eukaryota</taxon>
        <taxon>Fungi</taxon>
        <taxon>Dikarya</taxon>
        <taxon>Basidiomycota</taxon>
        <taxon>Agaricomycotina</taxon>
        <taxon>Agaricomycetes</taxon>
        <taxon>Agaricomycetidae</taxon>
        <taxon>Agaricales</taxon>
        <taxon>Marasmiineae</taxon>
        <taxon>Mycenaceae</taxon>
        <taxon>Mycena</taxon>
    </lineage>
</organism>
<accession>A0A8H6X4Q7</accession>
<evidence type="ECO:0000259" key="2">
    <source>
        <dbReference type="Pfam" id="PF02129"/>
    </source>
</evidence>
<keyword evidence="1 3" id="KW-0378">Hydrolase</keyword>
<protein>
    <submittedName>
        <fullName evidence="3">Alpha/beta-hydrolase</fullName>
    </submittedName>
</protein>
<dbReference type="EMBL" id="JACAZH010000049">
    <property type="protein sequence ID" value="KAF7334313.1"/>
    <property type="molecule type" value="Genomic_DNA"/>
</dbReference>
<dbReference type="PANTHER" id="PTHR22946:SF9">
    <property type="entry name" value="POLYKETIDE TRANSFERASE AF380"/>
    <property type="match status" value="1"/>
</dbReference>
<dbReference type="InterPro" id="IPR000383">
    <property type="entry name" value="Xaa-Pro-like_dom"/>
</dbReference>
<dbReference type="InterPro" id="IPR029058">
    <property type="entry name" value="AB_hydrolase_fold"/>
</dbReference>
<dbReference type="GO" id="GO:0016788">
    <property type="term" value="F:hydrolase activity, acting on ester bonds"/>
    <property type="evidence" value="ECO:0007669"/>
    <property type="project" value="UniProtKB-ARBA"/>
</dbReference>
<name>A0A8H6X4Q7_9AGAR</name>
<dbReference type="InterPro" id="IPR050261">
    <property type="entry name" value="FrsA_esterase"/>
</dbReference>
<dbReference type="SUPFAM" id="SSF53474">
    <property type="entry name" value="alpha/beta-Hydrolases"/>
    <property type="match status" value="1"/>
</dbReference>
<proteinExistence type="predicted"/>
<dbReference type="Gene3D" id="3.40.50.1820">
    <property type="entry name" value="alpha/beta hydrolase"/>
    <property type="match status" value="1"/>
</dbReference>
<dbReference type="PANTHER" id="PTHR22946">
    <property type="entry name" value="DIENELACTONE HYDROLASE DOMAIN-CONTAINING PROTEIN-RELATED"/>
    <property type="match status" value="1"/>
</dbReference>
<dbReference type="Proteomes" id="UP000623467">
    <property type="component" value="Unassembled WGS sequence"/>
</dbReference>
<gene>
    <name evidence="3" type="ORF">MSAN_02393100</name>
</gene>
<comment type="caution">
    <text evidence="3">The sequence shown here is derived from an EMBL/GenBank/DDBJ whole genome shotgun (WGS) entry which is preliminary data.</text>
</comment>
<sequence length="352" mass="38720">MDVLRRSGHGGHHELHSNQRAWERVSVAFYRFLESKQPNVSLCGRFASMTGFTKETLKIPSVDDGVTLDVWLFKPSGTGPFPVVIAGHGMTAIKDAGLAAFGRRWAVDARYASLIFDYRYFGLSGGEPRNFVSLAEQRDDYEAVIRWVRQRPELYLNNKIVLMGSAMSGLVVSQLALDDPGLAGIMVHSPMLDGYDTVMAAGFNPRLLFWAVIDQVKGMLGLAPLFIRAVGRPNEFALLNSPSAHPGFTAMFAQGDTPFTDAPNLINPRIVFEFMSVRPGRHLARARCPVLLVVARDDDTLPARIGFEIGQAFQDKVTVVEAPCGHFDIMEGGKGFDINISAQIGFLTMLSQ</sequence>
<evidence type="ECO:0000313" key="4">
    <source>
        <dbReference type="Proteomes" id="UP000623467"/>
    </source>
</evidence>